<feature type="domain" description="Polymerase beta nucleotidyltransferase" evidence="1">
    <location>
        <begin position="4"/>
        <end position="92"/>
    </location>
</feature>
<dbReference type="Gene3D" id="3.30.460.10">
    <property type="entry name" value="Beta Polymerase, domain 2"/>
    <property type="match status" value="1"/>
</dbReference>
<evidence type="ECO:0000313" key="2">
    <source>
        <dbReference type="EMBL" id="OGL53305.1"/>
    </source>
</evidence>
<dbReference type="PANTHER" id="PTHR43852:SF3">
    <property type="entry name" value="NUCLEOTIDYLTRANSFERASE"/>
    <property type="match status" value="1"/>
</dbReference>
<dbReference type="SUPFAM" id="SSF81301">
    <property type="entry name" value="Nucleotidyltransferase"/>
    <property type="match status" value="1"/>
</dbReference>
<dbReference type="NCBIfam" id="NF047752">
    <property type="entry name" value="MntA_antitoxin"/>
    <property type="match status" value="1"/>
</dbReference>
<dbReference type="Proteomes" id="UP000178082">
    <property type="component" value="Unassembled WGS sequence"/>
</dbReference>
<dbReference type="InterPro" id="IPR052930">
    <property type="entry name" value="TA_antitoxin_MntA"/>
</dbReference>
<dbReference type="EMBL" id="MGDI01000025">
    <property type="protein sequence ID" value="OGL53305.1"/>
    <property type="molecule type" value="Genomic_DNA"/>
</dbReference>
<organism evidence="2 3">
    <name type="scientific">Candidatus Schekmanbacteria bacterium RIFCSPLOWO2_12_FULL_38_15</name>
    <dbReference type="NCBI Taxonomy" id="1817883"/>
    <lineage>
        <taxon>Bacteria</taxon>
        <taxon>Candidatus Schekmaniibacteriota</taxon>
    </lineage>
</organism>
<dbReference type="Pfam" id="PF18765">
    <property type="entry name" value="Polbeta"/>
    <property type="match status" value="1"/>
</dbReference>
<dbReference type="PANTHER" id="PTHR43852">
    <property type="entry name" value="NUCLEOTIDYLTRANSFERASE"/>
    <property type="match status" value="1"/>
</dbReference>
<evidence type="ECO:0000313" key="3">
    <source>
        <dbReference type="Proteomes" id="UP000178082"/>
    </source>
</evidence>
<dbReference type="CDD" id="cd05403">
    <property type="entry name" value="NT_KNTase_like"/>
    <property type="match status" value="1"/>
</dbReference>
<proteinExistence type="predicted"/>
<dbReference type="AlphaFoldDB" id="A0A1F7SHS5"/>
<dbReference type="InterPro" id="IPR043519">
    <property type="entry name" value="NT_sf"/>
</dbReference>
<reference evidence="2 3" key="1">
    <citation type="journal article" date="2016" name="Nat. Commun.">
        <title>Thousands of microbial genomes shed light on interconnected biogeochemical processes in an aquifer system.</title>
        <authorList>
            <person name="Anantharaman K."/>
            <person name="Brown C.T."/>
            <person name="Hug L.A."/>
            <person name="Sharon I."/>
            <person name="Castelle C.J."/>
            <person name="Probst A.J."/>
            <person name="Thomas B.C."/>
            <person name="Singh A."/>
            <person name="Wilkins M.J."/>
            <person name="Karaoz U."/>
            <person name="Brodie E.L."/>
            <person name="Williams K.H."/>
            <person name="Hubbard S.S."/>
            <person name="Banfield J.F."/>
        </authorList>
    </citation>
    <scope>NUCLEOTIDE SEQUENCE [LARGE SCALE GENOMIC DNA]</scope>
</reference>
<name>A0A1F7SHS5_9BACT</name>
<sequence length="133" mass="15618">MEDKKLKSFCKKNNIELLVLFGSYVSGKVQPESDIDIAIKLKRSSEISKLDLIYKLDDLFNGKNIDLVNLTKDTDPLLLYEVFFSGKLLYEEYSGLFGKEKLKAWKLYIDSEKFRAVQRKYLKEFVERVYNVL</sequence>
<protein>
    <recommendedName>
        <fullName evidence="1">Polymerase beta nucleotidyltransferase domain-containing protein</fullName>
    </recommendedName>
</protein>
<accession>A0A1F7SHS5</accession>
<comment type="caution">
    <text evidence="2">The sequence shown here is derived from an EMBL/GenBank/DDBJ whole genome shotgun (WGS) entry which is preliminary data.</text>
</comment>
<dbReference type="STRING" id="1817883.A3G31_07280"/>
<dbReference type="InterPro" id="IPR041633">
    <property type="entry name" value="Polbeta"/>
</dbReference>
<gene>
    <name evidence="2" type="ORF">A3G31_07280</name>
</gene>
<evidence type="ECO:0000259" key="1">
    <source>
        <dbReference type="Pfam" id="PF18765"/>
    </source>
</evidence>